<proteinExistence type="predicted"/>
<dbReference type="OrthoDB" id="664997at2759"/>
<dbReference type="EMBL" id="LWDX02050586">
    <property type="protein sequence ID" value="OEL20472.1"/>
    <property type="molecule type" value="Genomic_DNA"/>
</dbReference>
<dbReference type="Pfam" id="PF00646">
    <property type="entry name" value="F-box"/>
    <property type="match status" value="1"/>
</dbReference>
<reference evidence="2 3" key="1">
    <citation type="submission" date="2016-09" db="EMBL/GenBank/DDBJ databases">
        <title>The draft genome of Dichanthelium oligosanthes: A C3 panicoid grass species.</title>
        <authorList>
            <person name="Studer A.J."/>
            <person name="Schnable J.C."/>
            <person name="Brutnell T.P."/>
        </authorList>
    </citation>
    <scope>NUCLEOTIDE SEQUENCE [LARGE SCALE GENOMIC DNA]</scope>
    <source>
        <strain evidence="3">cv. Kellogg 1175</strain>
        <tissue evidence="2">Leaf</tissue>
    </source>
</reference>
<evidence type="ECO:0000259" key="1">
    <source>
        <dbReference type="Pfam" id="PF00646"/>
    </source>
</evidence>
<dbReference type="Proteomes" id="UP000095767">
    <property type="component" value="Unassembled WGS sequence"/>
</dbReference>
<dbReference type="PANTHER" id="PTHR35545:SF28">
    <property type="entry name" value="OS07G0645701 PROTEIN"/>
    <property type="match status" value="1"/>
</dbReference>
<keyword evidence="3" id="KW-1185">Reference proteome</keyword>
<feature type="domain" description="F-box" evidence="1">
    <location>
        <begin position="2"/>
        <end position="35"/>
    </location>
</feature>
<sequence>MISKLNDDVLLSVLGNVNLTTSVRASVLSTRWRRLPWLLTQHSIDIKDFLREPYADPTVDDHIDKSMSSLKEAVRSMLAPTYRKYIITRLCIWFFVTSRQSFILNIVGQLHTKHFLPVFIGPSLQIWLQPEKDQLRSAFSSLRELRLHDIFVGFGLMWTTALLEAASALEILKVF</sequence>
<comment type="caution">
    <text evidence="2">The sequence shown here is derived from an EMBL/GenBank/DDBJ whole genome shotgun (WGS) entry which is preliminary data.</text>
</comment>
<dbReference type="InterPro" id="IPR036047">
    <property type="entry name" value="F-box-like_dom_sf"/>
</dbReference>
<dbReference type="SUPFAM" id="SSF81383">
    <property type="entry name" value="F-box domain"/>
    <property type="match status" value="1"/>
</dbReference>
<dbReference type="PANTHER" id="PTHR35545">
    <property type="entry name" value="F-BOX DOMAIN-CONTAINING PROTEIN"/>
    <property type="match status" value="1"/>
</dbReference>
<evidence type="ECO:0000313" key="2">
    <source>
        <dbReference type="EMBL" id="OEL20472.1"/>
    </source>
</evidence>
<evidence type="ECO:0000313" key="3">
    <source>
        <dbReference type="Proteomes" id="UP000095767"/>
    </source>
</evidence>
<name>A0A1E5V5N9_9POAL</name>
<protein>
    <recommendedName>
        <fullName evidence="1">F-box domain-containing protein</fullName>
    </recommendedName>
</protein>
<accession>A0A1E5V5N9</accession>
<dbReference type="InterPro" id="IPR001810">
    <property type="entry name" value="F-box_dom"/>
</dbReference>
<dbReference type="AlphaFoldDB" id="A0A1E5V5N9"/>
<gene>
    <name evidence="2" type="ORF">BAE44_0018509</name>
</gene>
<organism evidence="2 3">
    <name type="scientific">Dichanthelium oligosanthes</name>
    <dbReference type="NCBI Taxonomy" id="888268"/>
    <lineage>
        <taxon>Eukaryota</taxon>
        <taxon>Viridiplantae</taxon>
        <taxon>Streptophyta</taxon>
        <taxon>Embryophyta</taxon>
        <taxon>Tracheophyta</taxon>
        <taxon>Spermatophyta</taxon>
        <taxon>Magnoliopsida</taxon>
        <taxon>Liliopsida</taxon>
        <taxon>Poales</taxon>
        <taxon>Poaceae</taxon>
        <taxon>PACMAD clade</taxon>
        <taxon>Panicoideae</taxon>
        <taxon>Panicodae</taxon>
        <taxon>Paniceae</taxon>
        <taxon>Dichantheliinae</taxon>
        <taxon>Dichanthelium</taxon>
    </lineage>
</organism>